<protein>
    <submittedName>
        <fullName evidence="4">Sulfurtransferase</fullName>
        <ecNumber evidence="4">2.8.1.-</ecNumber>
    </submittedName>
</protein>
<evidence type="ECO:0000256" key="2">
    <source>
        <dbReference type="ARBA" id="ARBA00022737"/>
    </source>
</evidence>
<dbReference type="RefSeq" id="WP_251128902.1">
    <property type="nucleotide sequence ID" value="NZ_CP183077.1"/>
</dbReference>
<evidence type="ECO:0000313" key="5">
    <source>
        <dbReference type="Proteomes" id="UP001230807"/>
    </source>
</evidence>
<dbReference type="InterPro" id="IPR001763">
    <property type="entry name" value="Rhodanese-like_dom"/>
</dbReference>
<comment type="caution">
    <text evidence="4">The sequence shown here is derived from an EMBL/GenBank/DDBJ whole genome shotgun (WGS) entry which is preliminary data.</text>
</comment>
<dbReference type="Pfam" id="PF00581">
    <property type="entry name" value="Rhodanese"/>
    <property type="match status" value="2"/>
</dbReference>
<dbReference type="GO" id="GO:0016740">
    <property type="term" value="F:transferase activity"/>
    <property type="evidence" value="ECO:0007669"/>
    <property type="project" value="UniProtKB-KW"/>
</dbReference>
<dbReference type="CDD" id="cd01449">
    <property type="entry name" value="TST_Repeat_2"/>
    <property type="match status" value="1"/>
</dbReference>
<feature type="domain" description="Rhodanese" evidence="3">
    <location>
        <begin position="15"/>
        <end position="133"/>
    </location>
</feature>
<dbReference type="PANTHER" id="PTHR11364">
    <property type="entry name" value="THIOSULFATE SULFERTANSFERASE"/>
    <property type="match status" value="1"/>
</dbReference>
<dbReference type="SUPFAM" id="SSF52821">
    <property type="entry name" value="Rhodanese/Cell cycle control phosphatase"/>
    <property type="match status" value="2"/>
</dbReference>
<sequence>MFPTMRAQELKHIVHTDSIRFIDCRYSLNDASYGKYVYRQGHLPNAVFLDLMEDLSGPVSEHGGRHPLPSKEAWTETLRRIGIQKDDLIIIYDDGFPYAARAWWLFKWAGHERVIVLEGGIQSGITYCGETTTDVPSYPASDYVPAFQDEMIATIEDVRAATVTGGLYDSRTADRYDGSHEPIDRKPGHIPNAVLCPYTEAVTDLGTLQDFHDLRELYANVLDVPNPIFYCGSGVTACVNILALHALGKDDVRLYSGSYSDWISYPENTVHP</sequence>
<dbReference type="InterPro" id="IPR036873">
    <property type="entry name" value="Rhodanese-like_dom_sf"/>
</dbReference>
<evidence type="ECO:0000259" key="3">
    <source>
        <dbReference type="PROSITE" id="PS50206"/>
    </source>
</evidence>
<evidence type="ECO:0000256" key="1">
    <source>
        <dbReference type="ARBA" id="ARBA00022679"/>
    </source>
</evidence>
<dbReference type="EMBL" id="JASWER010000001">
    <property type="protein sequence ID" value="MDL5375403.1"/>
    <property type="molecule type" value="Genomic_DNA"/>
</dbReference>
<gene>
    <name evidence="4" type="ORF">QR695_00140</name>
</gene>
<dbReference type="CDD" id="cd01448">
    <property type="entry name" value="TST_Repeat_1"/>
    <property type="match status" value="1"/>
</dbReference>
<organism evidence="4 5">
    <name type="scientific">Exiguobacterium mexicanum</name>
    <dbReference type="NCBI Taxonomy" id="340146"/>
    <lineage>
        <taxon>Bacteria</taxon>
        <taxon>Bacillati</taxon>
        <taxon>Bacillota</taxon>
        <taxon>Bacilli</taxon>
        <taxon>Bacillales</taxon>
        <taxon>Bacillales Family XII. Incertae Sedis</taxon>
        <taxon>Exiguobacterium</taxon>
    </lineage>
</organism>
<keyword evidence="2" id="KW-0677">Repeat</keyword>
<keyword evidence="5" id="KW-1185">Reference proteome</keyword>
<dbReference type="PROSITE" id="PS50206">
    <property type="entry name" value="RHODANESE_3"/>
    <property type="match status" value="2"/>
</dbReference>
<feature type="domain" description="Rhodanese" evidence="3">
    <location>
        <begin position="169"/>
        <end position="271"/>
    </location>
</feature>
<keyword evidence="1 4" id="KW-0808">Transferase</keyword>
<reference evidence="4 5" key="1">
    <citation type="submission" date="2023-06" db="EMBL/GenBank/DDBJ databases">
        <title>Influencing factors and mechanism of Cr(VI) reduction by facultative anaerobic Exiguobacterium sp. PY14.</title>
        <authorList>
            <person name="Zou L."/>
        </authorList>
    </citation>
    <scope>NUCLEOTIDE SEQUENCE [LARGE SCALE GENOMIC DNA]</scope>
    <source>
        <strain evidence="4 5">PY14</strain>
    </source>
</reference>
<name>A0ABT7MIZ3_9BACL</name>
<evidence type="ECO:0000313" key="4">
    <source>
        <dbReference type="EMBL" id="MDL5375403.1"/>
    </source>
</evidence>
<dbReference type="PANTHER" id="PTHR11364:SF27">
    <property type="entry name" value="SULFURTRANSFERASE"/>
    <property type="match status" value="1"/>
</dbReference>
<accession>A0ABT7MIZ3</accession>
<dbReference type="Gene3D" id="3.40.250.10">
    <property type="entry name" value="Rhodanese-like domain"/>
    <property type="match status" value="2"/>
</dbReference>
<proteinExistence type="predicted"/>
<dbReference type="InterPro" id="IPR045078">
    <property type="entry name" value="TST/MPST-like"/>
</dbReference>
<dbReference type="EC" id="2.8.1.-" evidence="4"/>
<dbReference type="Proteomes" id="UP001230807">
    <property type="component" value="Unassembled WGS sequence"/>
</dbReference>
<dbReference type="SMART" id="SM00450">
    <property type="entry name" value="RHOD"/>
    <property type="match status" value="2"/>
</dbReference>